<dbReference type="AlphaFoldDB" id="U4TLB2"/>
<dbReference type="PANTHER" id="PTHR30146">
    <property type="entry name" value="LACI-RELATED TRANSCRIPTIONAL REPRESSOR"/>
    <property type="match status" value="1"/>
</dbReference>
<dbReference type="SUPFAM" id="SSF47413">
    <property type="entry name" value="lambda repressor-like DNA-binding domains"/>
    <property type="match status" value="1"/>
</dbReference>
<dbReference type="CDD" id="cd01544">
    <property type="entry name" value="PBP1_GalR"/>
    <property type="match status" value="1"/>
</dbReference>
<dbReference type="CDD" id="cd01392">
    <property type="entry name" value="HTH_LacI"/>
    <property type="match status" value="1"/>
</dbReference>
<dbReference type="InterPro" id="IPR028082">
    <property type="entry name" value="Peripla_BP_I"/>
</dbReference>
<feature type="domain" description="HTH lacI-type" evidence="4">
    <location>
        <begin position="20"/>
        <end position="76"/>
    </location>
</feature>
<evidence type="ECO:0000256" key="3">
    <source>
        <dbReference type="ARBA" id="ARBA00023163"/>
    </source>
</evidence>
<gene>
    <name evidence="5" type="primary">galR</name>
    <name evidence="5" type="ORF">L248_3146</name>
</gene>
<dbReference type="GO" id="GO:0003700">
    <property type="term" value="F:DNA-binding transcription factor activity"/>
    <property type="evidence" value="ECO:0007669"/>
    <property type="project" value="TreeGrafter"/>
</dbReference>
<dbReference type="STRING" id="1231336.L248_3146"/>
<evidence type="ECO:0000313" key="6">
    <source>
        <dbReference type="Proteomes" id="UP000030647"/>
    </source>
</evidence>
<dbReference type="InterPro" id="IPR000843">
    <property type="entry name" value="HTH_LacI"/>
</dbReference>
<sequence length="349" mass="38619">MYYQRCEGFRPIESRKKQTTTIKDIAKKAGVSISTVSRILNFDHTLSVTDATRARVLHVAEEMEYKPRRKKVPKATKKIAVIQWHSEKQELNDLYYLQIQYAIENTVQGDGGALQYVTTENFQDTVNSTFSGIIALGKYDALEMQDIAAKKLPVVYVGQNALADGFDSVTSDYVSPVKWIIDHYQAAGISDIGLIVGQESSSIGHQAIKDTRLQAFETFGAAAGVYDRDRIFIGAFTPESGYELMNAAIKQLGDQLPHGFIVGNDAMAVGVIRALNEHNLAIPGRVSLISFNDVAVAKYTSPRLSTIHAYTDLMGAGAVELLHDRMADPQRVPRQLNYGTKLILRESSK</sequence>
<dbReference type="InterPro" id="IPR010982">
    <property type="entry name" value="Lambda_DNA-bd_dom_sf"/>
</dbReference>
<evidence type="ECO:0000313" key="5">
    <source>
        <dbReference type="EMBL" id="ERL64984.1"/>
    </source>
</evidence>
<protein>
    <submittedName>
        <fullName evidence="5">GalR</fullName>
    </submittedName>
</protein>
<dbReference type="eggNOG" id="COG1609">
    <property type="taxonomic scope" value="Bacteria"/>
</dbReference>
<dbReference type="Proteomes" id="UP000030647">
    <property type="component" value="Unassembled WGS sequence"/>
</dbReference>
<dbReference type="Gene3D" id="3.40.50.2300">
    <property type="match status" value="2"/>
</dbReference>
<evidence type="ECO:0000256" key="1">
    <source>
        <dbReference type="ARBA" id="ARBA00023015"/>
    </source>
</evidence>
<dbReference type="PROSITE" id="PS00356">
    <property type="entry name" value="HTH_LACI_1"/>
    <property type="match status" value="1"/>
</dbReference>
<accession>U4TLB2</accession>
<dbReference type="PANTHER" id="PTHR30146:SF149">
    <property type="entry name" value="HTH-TYPE TRANSCRIPTIONAL REGULATOR EBGR"/>
    <property type="match status" value="1"/>
</dbReference>
<name>U4TLB2_9LACO</name>
<dbReference type="PROSITE" id="PS50932">
    <property type="entry name" value="HTH_LACI_2"/>
    <property type="match status" value="1"/>
</dbReference>
<dbReference type="EMBL" id="KI271590">
    <property type="protein sequence ID" value="ERL64984.1"/>
    <property type="molecule type" value="Genomic_DNA"/>
</dbReference>
<keyword evidence="3" id="KW-0804">Transcription</keyword>
<dbReference type="InterPro" id="IPR046335">
    <property type="entry name" value="LacI/GalR-like_sensor"/>
</dbReference>
<proteinExistence type="predicted"/>
<dbReference type="PRINTS" id="PR00036">
    <property type="entry name" value="HTHLACI"/>
</dbReference>
<dbReference type="SUPFAM" id="SSF53822">
    <property type="entry name" value="Periplasmic binding protein-like I"/>
    <property type="match status" value="1"/>
</dbReference>
<dbReference type="Pfam" id="PF00356">
    <property type="entry name" value="LacI"/>
    <property type="match status" value="1"/>
</dbReference>
<dbReference type="GO" id="GO:0000976">
    <property type="term" value="F:transcription cis-regulatory region binding"/>
    <property type="evidence" value="ECO:0007669"/>
    <property type="project" value="TreeGrafter"/>
</dbReference>
<keyword evidence="2" id="KW-0238">DNA-binding</keyword>
<dbReference type="SMART" id="SM00354">
    <property type="entry name" value="HTH_LACI"/>
    <property type="match status" value="1"/>
</dbReference>
<evidence type="ECO:0000256" key="2">
    <source>
        <dbReference type="ARBA" id="ARBA00023125"/>
    </source>
</evidence>
<organism evidence="5 6">
    <name type="scientific">Schleiferilactobacillus shenzhenensis LY-73</name>
    <dbReference type="NCBI Taxonomy" id="1231336"/>
    <lineage>
        <taxon>Bacteria</taxon>
        <taxon>Bacillati</taxon>
        <taxon>Bacillota</taxon>
        <taxon>Bacilli</taxon>
        <taxon>Lactobacillales</taxon>
        <taxon>Lactobacillaceae</taxon>
        <taxon>Schleiferilactobacillus</taxon>
    </lineage>
</organism>
<dbReference type="HOGENOM" id="CLU_037628_1_2_9"/>
<keyword evidence="1" id="KW-0805">Transcription regulation</keyword>
<reference evidence="6" key="1">
    <citation type="journal article" date="2013" name="Genome Announc.">
        <title>Whole-Genome Sequencing of Lactobacillus shenzhenensis Strain LY-73T.</title>
        <authorList>
            <person name="Lin Z."/>
            <person name="Liu Z."/>
            <person name="Yang R."/>
            <person name="Zou Y."/>
            <person name="Wan D."/>
            <person name="Chen J."/>
            <person name="Guo M."/>
            <person name="Zhao J."/>
            <person name="Fang C."/>
            <person name="Yang R."/>
            <person name="Liu F."/>
        </authorList>
    </citation>
    <scope>NUCLEOTIDE SEQUENCE [LARGE SCALE GENOMIC DNA]</scope>
    <source>
        <strain evidence="6">LY-73</strain>
    </source>
</reference>
<evidence type="ECO:0000259" key="4">
    <source>
        <dbReference type="PROSITE" id="PS50932"/>
    </source>
</evidence>
<dbReference type="Gene3D" id="1.10.260.40">
    <property type="entry name" value="lambda repressor-like DNA-binding domains"/>
    <property type="match status" value="1"/>
</dbReference>
<dbReference type="Pfam" id="PF13377">
    <property type="entry name" value="Peripla_BP_3"/>
    <property type="match status" value="1"/>
</dbReference>
<keyword evidence="6" id="KW-1185">Reference proteome</keyword>